<name>A0AAD4FDK7_9PLEO</name>
<dbReference type="Proteomes" id="UP001199106">
    <property type="component" value="Unassembled WGS sequence"/>
</dbReference>
<dbReference type="Gene3D" id="2.120.10.30">
    <property type="entry name" value="TolB, C-terminal domain"/>
    <property type="match status" value="1"/>
</dbReference>
<dbReference type="InterPro" id="IPR011042">
    <property type="entry name" value="6-blade_b-propeller_TolB-like"/>
</dbReference>
<dbReference type="EMBL" id="JAANER010000007">
    <property type="protein sequence ID" value="KAG9187656.1"/>
    <property type="molecule type" value="Genomic_DNA"/>
</dbReference>
<dbReference type="GO" id="GO:0004064">
    <property type="term" value="F:arylesterase activity"/>
    <property type="evidence" value="ECO:0007669"/>
    <property type="project" value="UniProtKB-EC"/>
</dbReference>
<keyword evidence="2" id="KW-1185">Reference proteome</keyword>
<comment type="caution">
    <text evidence="1">The sequence shown here is derived from an EMBL/GenBank/DDBJ whole genome shotgun (WGS) entry which is preliminary data.</text>
</comment>
<gene>
    <name evidence="1" type="ORF">G6011_05527</name>
</gene>
<reference evidence="1" key="1">
    <citation type="submission" date="2021-07" db="EMBL/GenBank/DDBJ databases">
        <title>Genome Resource of American Ginseng Black Spot Pathogen Alternaria panax.</title>
        <authorList>
            <person name="Qiu C."/>
            <person name="Wang W."/>
            <person name="Liu Z."/>
        </authorList>
    </citation>
    <scope>NUCLEOTIDE SEQUENCE</scope>
    <source>
        <strain evidence="1">BNCC115425</strain>
    </source>
</reference>
<evidence type="ECO:0000313" key="2">
    <source>
        <dbReference type="Proteomes" id="UP001199106"/>
    </source>
</evidence>
<sequence length="399" mass="43593">MASRSILLIVALAIVAPYVYDRYLAFSTILANRPDKFQNLNNFKSHEVKFRDQLRNCEDVLFEEGMGIAFLSCNPGRDQWNTVMGTFASALDKRDGEDGPHIWIYDYSTPNITDSDALKPLVLTDYNNAADFQPLGIEFDAATSTLYVINHSRNSGNIIEIFQVSIQDAVAKYVQTLKHPLIYTPNSIHSLGDGKLLVTNDHYIGSLVSPFISQVETFSGIPGGSVVYTDIHDLSHTKTLARVPFANGIAMLNSTTVAVASSAKMGVNLYTFSPDTITLHFRKYIPAPSSVDNLSVDASGKLLMAGHPFAPGLMKVSKARAKCNMQGSEEEKEACECTAASFVAEWSEIGGLNTLYKNNGDEFCSSSTFARDVGRGVGIVTGLYDRGLLVARDDLITVE</sequence>
<keyword evidence="1" id="KW-0378">Hydrolase</keyword>
<protein>
    <submittedName>
        <fullName evidence="1">Arylesterase / paraoxonase</fullName>
        <ecNumber evidence="1">3.1.1.2</ecNumber>
        <ecNumber evidence="1">3.1.8.1</ecNumber>
    </submittedName>
</protein>
<organism evidence="1 2">
    <name type="scientific">Alternaria panax</name>
    <dbReference type="NCBI Taxonomy" id="48097"/>
    <lineage>
        <taxon>Eukaryota</taxon>
        <taxon>Fungi</taxon>
        <taxon>Dikarya</taxon>
        <taxon>Ascomycota</taxon>
        <taxon>Pezizomycotina</taxon>
        <taxon>Dothideomycetes</taxon>
        <taxon>Pleosporomycetidae</taxon>
        <taxon>Pleosporales</taxon>
        <taxon>Pleosporineae</taxon>
        <taxon>Pleosporaceae</taxon>
        <taxon>Alternaria</taxon>
        <taxon>Alternaria sect. Panax</taxon>
    </lineage>
</organism>
<dbReference type="AlphaFoldDB" id="A0AAD4FDK7"/>
<accession>A0AAD4FDK7</accession>
<dbReference type="GO" id="GO:0004063">
    <property type="term" value="F:aryldialkylphosphatase activity"/>
    <property type="evidence" value="ECO:0007669"/>
    <property type="project" value="UniProtKB-EC"/>
</dbReference>
<dbReference type="EC" id="3.1.8.1" evidence="1"/>
<proteinExistence type="predicted"/>
<dbReference type="InterPro" id="IPR051288">
    <property type="entry name" value="Serum_paraoxonase/arylesterase"/>
</dbReference>
<dbReference type="EC" id="3.1.1.2" evidence="1"/>
<evidence type="ECO:0000313" key="1">
    <source>
        <dbReference type="EMBL" id="KAG9187656.1"/>
    </source>
</evidence>
<dbReference type="PANTHER" id="PTHR11799">
    <property type="entry name" value="PARAOXONASE"/>
    <property type="match status" value="1"/>
</dbReference>
<dbReference type="PANTHER" id="PTHR11799:SF30">
    <property type="entry name" value="SERUM PARAOXONASE_ARYLESTERASE 2"/>
    <property type="match status" value="1"/>
</dbReference>
<dbReference type="SUPFAM" id="SSF63829">
    <property type="entry name" value="Calcium-dependent phosphotriesterase"/>
    <property type="match status" value="1"/>
</dbReference>